<keyword evidence="3" id="KW-1185">Reference proteome</keyword>
<accession>A0A6F8YLT0</accession>
<reference evidence="2 3" key="2">
    <citation type="submission" date="2020-03" db="EMBL/GenBank/DDBJ databases">
        <authorList>
            <person name="Ichikawa N."/>
            <person name="Kimura A."/>
            <person name="Kitahashi Y."/>
            <person name="Uohara A."/>
        </authorList>
    </citation>
    <scope>NUCLEOTIDE SEQUENCE [LARGE SCALE GENOMIC DNA]</scope>
    <source>
        <strain evidence="2 3">NBRC 105367</strain>
    </source>
</reference>
<protein>
    <submittedName>
        <fullName evidence="2">Uncharacterized protein</fullName>
    </submittedName>
</protein>
<sequence>MRRPVLHHHGVTHGTDSPPPARTLRTVAGTSPPGQPPVTSRREAGAALTKLPGAFLDLALTVAVAWTWLRRSREPAGRLLRRWRLIPVRQAPRR</sequence>
<name>A0A6F8YLT0_9ACTN</name>
<organism evidence="2 3">
    <name type="scientific">Phytohabitans suffuscus</name>
    <dbReference type="NCBI Taxonomy" id="624315"/>
    <lineage>
        <taxon>Bacteria</taxon>
        <taxon>Bacillati</taxon>
        <taxon>Actinomycetota</taxon>
        <taxon>Actinomycetes</taxon>
        <taxon>Micromonosporales</taxon>
        <taxon>Micromonosporaceae</taxon>
    </lineage>
</organism>
<evidence type="ECO:0000313" key="2">
    <source>
        <dbReference type="EMBL" id="BCB87006.1"/>
    </source>
</evidence>
<proteinExistence type="predicted"/>
<evidence type="ECO:0000256" key="1">
    <source>
        <dbReference type="SAM" id="MobiDB-lite"/>
    </source>
</evidence>
<dbReference type="Proteomes" id="UP000503011">
    <property type="component" value="Chromosome"/>
</dbReference>
<feature type="region of interest" description="Disordered" evidence="1">
    <location>
        <begin position="1"/>
        <end position="43"/>
    </location>
</feature>
<gene>
    <name evidence="2" type="ORF">Psuf_043190</name>
</gene>
<evidence type="ECO:0000313" key="3">
    <source>
        <dbReference type="Proteomes" id="UP000503011"/>
    </source>
</evidence>
<dbReference type="AlphaFoldDB" id="A0A6F8YLT0"/>
<reference evidence="2 3" key="1">
    <citation type="submission" date="2020-03" db="EMBL/GenBank/DDBJ databases">
        <title>Whole genome shotgun sequence of Phytohabitans suffuscus NBRC 105367.</title>
        <authorList>
            <person name="Komaki H."/>
            <person name="Tamura T."/>
        </authorList>
    </citation>
    <scope>NUCLEOTIDE SEQUENCE [LARGE SCALE GENOMIC DNA]</scope>
    <source>
        <strain evidence="2 3">NBRC 105367</strain>
    </source>
</reference>
<feature type="compositionally biased region" description="Basic residues" evidence="1">
    <location>
        <begin position="1"/>
        <end position="11"/>
    </location>
</feature>
<dbReference type="KEGG" id="psuu:Psuf_043190"/>
<dbReference type="EMBL" id="AP022871">
    <property type="protein sequence ID" value="BCB87006.1"/>
    <property type="molecule type" value="Genomic_DNA"/>
</dbReference>